<dbReference type="AlphaFoldDB" id="A0A512RJN1"/>
<reference evidence="1 2" key="1">
    <citation type="submission" date="2019-07" db="EMBL/GenBank/DDBJ databases">
        <title>Whole genome shotgun sequence of Chitinophaga cymbidii NBRC 109752.</title>
        <authorList>
            <person name="Hosoyama A."/>
            <person name="Uohara A."/>
            <person name="Ohji S."/>
            <person name="Ichikawa N."/>
        </authorList>
    </citation>
    <scope>NUCLEOTIDE SEQUENCE [LARGE SCALE GENOMIC DNA]</scope>
    <source>
        <strain evidence="1 2">NBRC 109752</strain>
    </source>
</reference>
<dbReference type="RefSeq" id="WP_146860625.1">
    <property type="nucleotide sequence ID" value="NZ_BKAU01000001.1"/>
</dbReference>
<accession>A0A512RJN1</accession>
<dbReference type="OrthoDB" id="668105at2"/>
<sequence>MLSFTDAELQKKFCEGFSFYPFKSLEQHGTLIYKCYKGESNMQKIMDWCSREHDSSHYRTKIAKKLAHKDIVAAGELLLVLLEAGEWWKTRFPVDLQPDGKKLSGSIEQYHILLASYGQNVLQRIATKLAEEYHSFSTEYIQQIEDLMQAFMPHTDALHAFLKDSTSKRRNYAPRMLGEEDREYLTKVMLAVDAFRELQERNVYLLGAWKKQLALYNSRRAMN</sequence>
<protein>
    <submittedName>
        <fullName evidence="1">Uncharacterized protein</fullName>
    </submittedName>
</protein>
<comment type="caution">
    <text evidence="1">The sequence shown here is derived from an EMBL/GenBank/DDBJ whole genome shotgun (WGS) entry which is preliminary data.</text>
</comment>
<organism evidence="1 2">
    <name type="scientific">Chitinophaga cymbidii</name>
    <dbReference type="NCBI Taxonomy" id="1096750"/>
    <lineage>
        <taxon>Bacteria</taxon>
        <taxon>Pseudomonadati</taxon>
        <taxon>Bacteroidota</taxon>
        <taxon>Chitinophagia</taxon>
        <taxon>Chitinophagales</taxon>
        <taxon>Chitinophagaceae</taxon>
        <taxon>Chitinophaga</taxon>
    </lineage>
</organism>
<proteinExistence type="predicted"/>
<evidence type="ECO:0000313" key="1">
    <source>
        <dbReference type="EMBL" id="GEP95885.1"/>
    </source>
</evidence>
<dbReference type="EMBL" id="BKAU01000001">
    <property type="protein sequence ID" value="GEP95885.1"/>
    <property type="molecule type" value="Genomic_DNA"/>
</dbReference>
<evidence type="ECO:0000313" key="2">
    <source>
        <dbReference type="Proteomes" id="UP000321436"/>
    </source>
</evidence>
<dbReference type="Proteomes" id="UP000321436">
    <property type="component" value="Unassembled WGS sequence"/>
</dbReference>
<name>A0A512RJN1_9BACT</name>
<gene>
    <name evidence="1" type="ORF">CCY01nite_21450</name>
</gene>
<keyword evidence="2" id="KW-1185">Reference proteome</keyword>